<dbReference type="CDD" id="cd00201">
    <property type="entry name" value="WW"/>
    <property type="match status" value="1"/>
</dbReference>
<gene>
    <name evidence="7" type="ORF">NQ318_018931</name>
</gene>
<name>A0AAV8ZGK2_9CUCU</name>
<organism evidence="7 8">
    <name type="scientific">Aromia moschata</name>
    <dbReference type="NCBI Taxonomy" id="1265417"/>
    <lineage>
        <taxon>Eukaryota</taxon>
        <taxon>Metazoa</taxon>
        <taxon>Ecdysozoa</taxon>
        <taxon>Arthropoda</taxon>
        <taxon>Hexapoda</taxon>
        <taxon>Insecta</taxon>
        <taxon>Pterygota</taxon>
        <taxon>Neoptera</taxon>
        <taxon>Endopterygota</taxon>
        <taxon>Coleoptera</taxon>
        <taxon>Polyphaga</taxon>
        <taxon>Cucujiformia</taxon>
        <taxon>Chrysomeloidea</taxon>
        <taxon>Cerambycidae</taxon>
        <taxon>Cerambycinae</taxon>
        <taxon>Callichromatini</taxon>
        <taxon>Aromia</taxon>
    </lineage>
</organism>
<dbReference type="InterPro" id="IPR011992">
    <property type="entry name" value="EF-hand-dom_pair"/>
</dbReference>
<feature type="domain" description="WW" evidence="6">
    <location>
        <begin position="1"/>
        <end position="32"/>
    </location>
</feature>
<accession>A0AAV8ZGK2</accession>
<dbReference type="InterPro" id="IPR036020">
    <property type="entry name" value="WW_dom_sf"/>
</dbReference>
<comment type="caution">
    <text evidence="7">The sequence shown here is derived from an EMBL/GenBank/DDBJ whole genome shotgun (WGS) entry which is preliminary data.</text>
</comment>
<evidence type="ECO:0000256" key="4">
    <source>
        <dbReference type="ARBA" id="ARBA00022837"/>
    </source>
</evidence>
<dbReference type="Gene3D" id="6.10.140.70">
    <property type="match status" value="1"/>
</dbReference>
<evidence type="ECO:0000256" key="3">
    <source>
        <dbReference type="ARBA" id="ARBA00022490"/>
    </source>
</evidence>
<dbReference type="GO" id="GO:0099536">
    <property type="term" value="P:synaptic signaling"/>
    <property type="evidence" value="ECO:0007669"/>
    <property type="project" value="TreeGrafter"/>
</dbReference>
<dbReference type="InterPro" id="IPR001202">
    <property type="entry name" value="WW_dom"/>
</dbReference>
<evidence type="ECO:0000256" key="5">
    <source>
        <dbReference type="ARBA" id="ARBA00023212"/>
    </source>
</evidence>
<dbReference type="Proteomes" id="UP001162162">
    <property type="component" value="Unassembled WGS sequence"/>
</dbReference>
<comment type="subcellular location">
    <subcellularLocation>
        <location evidence="1">Cell membrane</location>
        <location evidence="1">Sarcolemma</location>
        <topology evidence="1">Peripheral membrane protein</topology>
        <orientation evidence="1">Cytoplasmic side</orientation>
    </subcellularLocation>
    <subcellularLocation>
        <location evidence="2">Cytoplasm</location>
    </subcellularLocation>
</comment>
<evidence type="ECO:0000313" key="7">
    <source>
        <dbReference type="EMBL" id="KAJ8963449.1"/>
    </source>
</evidence>
<dbReference type="InterPro" id="IPR015153">
    <property type="entry name" value="EF-hand_dom_typ1"/>
</dbReference>
<evidence type="ECO:0000313" key="8">
    <source>
        <dbReference type="Proteomes" id="UP001162162"/>
    </source>
</evidence>
<evidence type="ECO:0000259" key="6">
    <source>
        <dbReference type="PROSITE" id="PS50020"/>
    </source>
</evidence>
<protein>
    <recommendedName>
        <fullName evidence="6">WW domain-containing protein</fullName>
    </recommendedName>
</protein>
<keyword evidence="5" id="KW-0206">Cytoskeleton</keyword>
<dbReference type="SUPFAM" id="SSF51045">
    <property type="entry name" value="WW domain"/>
    <property type="match status" value="1"/>
</dbReference>
<dbReference type="AlphaFoldDB" id="A0AAV8ZGK2"/>
<dbReference type="Pfam" id="PF09068">
    <property type="entry name" value="EF-hand_2"/>
    <property type="match status" value="1"/>
</dbReference>
<dbReference type="PROSITE" id="PS50020">
    <property type="entry name" value="WW_DOMAIN_2"/>
    <property type="match status" value="1"/>
</dbReference>
<keyword evidence="8" id="KW-1185">Reference proteome</keyword>
<dbReference type="GO" id="GO:0045202">
    <property type="term" value="C:synapse"/>
    <property type="evidence" value="ECO:0007669"/>
    <property type="project" value="GOC"/>
</dbReference>
<dbReference type="PANTHER" id="PTHR12268">
    <property type="entry name" value="E3 UBIQUITIN-PROTEIN LIGASE KCMF1"/>
    <property type="match status" value="1"/>
</dbReference>
<keyword evidence="4" id="KW-0106">Calcium</keyword>
<keyword evidence="3" id="KW-0963">Cytoplasm</keyword>
<dbReference type="GO" id="GO:0016010">
    <property type="term" value="C:dystrophin-associated glycoprotein complex"/>
    <property type="evidence" value="ECO:0007669"/>
    <property type="project" value="UniProtKB-ARBA"/>
</dbReference>
<dbReference type="InterPro" id="IPR050774">
    <property type="entry name" value="KCMF1/Dystrophin"/>
</dbReference>
<reference evidence="7" key="1">
    <citation type="journal article" date="2023" name="Insect Mol. Biol.">
        <title>Genome sequencing provides insights into the evolution of gene families encoding plant cell wall-degrading enzymes in longhorned beetles.</title>
        <authorList>
            <person name="Shin N.R."/>
            <person name="Okamura Y."/>
            <person name="Kirsch R."/>
            <person name="Pauchet Y."/>
        </authorList>
    </citation>
    <scope>NUCLEOTIDE SEQUENCE</scope>
    <source>
        <strain evidence="7">AMC_N1</strain>
    </source>
</reference>
<dbReference type="EMBL" id="JAPWTK010000001">
    <property type="protein sequence ID" value="KAJ8963449.1"/>
    <property type="molecule type" value="Genomic_DNA"/>
</dbReference>
<dbReference type="PANTHER" id="PTHR12268:SF14">
    <property type="entry name" value="DYSTROPHIN-1"/>
    <property type="match status" value="1"/>
</dbReference>
<dbReference type="SUPFAM" id="SSF47473">
    <property type="entry name" value="EF-hand"/>
    <property type="match status" value="1"/>
</dbReference>
<evidence type="ECO:0000256" key="2">
    <source>
        <dbReference type="ARBA" id="ARBA00004496"/>
    </source>
</evidence>
<proteinExistence type="predicted"/>
<sequence length="113" mass="13199">MNASWRKVENENGFPYYVNEVANVRQWDHPKFSDLRQRLDDCNYVKYSAYRVALKFRVLQNALHMEDVPLSIVAGIFEQHRLGANEASLYLESCDLEAILSDIFFATNKKKSH</sequence>
<evidence type="ECO:0000256" key="1">
    <source>
        <dbReference type="ARBA" id="ARBA00004278"/>
    </source>
</evidence>